<dbReference type="PANTHER" id="PTHR11802:SF364">
    <property type="entry name" value="CARBOXYPEPTIDASE"/>
    <property type="match status" value="1"/>
</dbReference>
<dbReference type="PRINTS" id="PR00724">
    <property type="entry name" value="CRBOXYPTASEC"/>
</dbReference>
<organism evidence="3">
    <name type="scientific">Triticum urartu</name>
    <name type="common">Red wild einkorn</name>
    <name type="synonym">Crithodium urartu</name>
    <dbReference type="NCBI Taxonomy" id="4572"/>
    <lineage>
        <taxon>Eukaryota</taxon>
        <taxon>Viridiplantae</taxon>
        <taxon>Streptophyta</taxon>
        <taxon>Embryophyta</taxon>
        <taxon>Tracheophyta</taxon>
        <taxon>Spermatophyta</taxon>
        <taxon>Magnoliopsida</taxon>
        <taxon>Liliopsida</taxon>
        <taxon>Poales</taxon>
        <taxon>Poaceae</taxon>
        <taxon>BOP clade</taxon>
        <taxon>Pooideae</taxon>
        <taxon>Triticodae</taxon>
        <taxon>Triticeae</taxon>
        <taxon>Triticinae</taxon>
        <taxon>Triticum</taxon>
    </lineage>
</organism>
<dbReference type="GO" id="GO:0004185">
    <property type="term" value="F:serine-type carboxypeptidase activity"/>
    <property type="evidence" value="ECO:0007669"/>
    <property type="project" value="InterPro"/>
</dbReference>
<evidence type="ECO:0000256" key="1">
    <source>
        <dbReference type="ARBA" id="ARBA00009431"/>
    </source>
</evidence>
<dbReference type="Pfam" id="PF00450">
    <property type="entry name" value="Peptidase_S10"/>
    <property type="match status" value="1"/>
</dbReference>
<dbReference type="eggNOG" id="KOG1282">
    <property type="taxonomic scope" value="Eukaryota"/>
</dbReference>
<gene>
    <name evidence="3" type="ORF">TRIUR3_02889</name>
</gene>
<dbReference type="SUPFAM" id="SSF53474">
    <property type="entry name" value="alpha/beta-Hydrolases"/>
    <property type="match status" value="1"/>
</dbReference>
<reference evidence="3" key="1">
    <citation type="journal article" date="2013" name="Nature">
        <title>Draft genome of the wheat A-genome progenitor Triticum urartu.</title>
        <authorList>
            <person name="Ling H.Q."/>
            <person name="Zhao S."/>
            <person name="Liu D."/>
            <person name="Wang J."/>
            <person name="Sun H."/>
            <person name="Zhang C."/>
            <person name="Fan H."/>
            <person name="Li D."/>
            <person name="Dong L."/>
            <person name="Tao Y."/>
            <person name="Gao C."/>
            <person name="Wu H."/>
            <person name="Li Y."/>
            <person name="Cui Y."/>
            <person name="Guo X."/>
            <person name="Zheng S."/>
            <person name="Wang B."/>
            <person name="Yu K."/>
            <person name="Liang Q."/>
            <person name="Yang W."/>
            <person name="Lou X."/>
            <person name="Chen J."/>
            <person name="Feng M."/>
            <person name="Jian J."/>
            <person name="Zhang X."/>
            <person name="Luo G."/>
            <person name="Jiang Y."/>
            <person name="Liu J."/>
            <person name="Wang Z."/>
            <person name="Sha Y."/>
            <person name="Zhang B."/>
            <person name="Wu H."/>
            <person name="Tang D."/>
            <person name="Shen Q."/>
            <person name="Xue P."/>
            <person name="Zou S."/>
            <person name="Wang X."/>
            <person name="Liu X."/>
            <person name="Wang F."/>
            <person name="Yang Y."/>
            <person name="An X."/>
            <person name="Dong Z."/>
            <person name="Zhang K."/>
            <person name="Zhang X."/>
            <person name="Luo M.C."/>
            <person name="Dvorak J."/>
            <person name="Tong Y."/>
            <person name="Wang J."/>
            <person name="Yang H."/>
            <person name="Li Z."/>
            <person name="Wang D."/>
            <person name="Zhang A."/>
            <person name="Wang J."/>
        </authorList>
    </citation>
    <scope>NUCLEOTIDE SEQUENCE</scope>
</reference>
<comment type="similarity">
    <text evidence="1">Belongs to the peptidase S10 family.</text>
</comment>
<keyword evidence="3" id="KW-0378">Hydrolase</keyword>
<dbReference type="InterPro" id="IPR029058">
    <property type="entry name" value="AB_hydrolase_fold"/>
</dbReference>
<accession>M7ZF49</accession>
<dbReference type="FunFam" id="3.40.50.1820:FF:000581">
    <property type="entry name" value="Os11g0431400 protein"/>
    <property type="match status" value="1"/>
</dbReference>
<dbReference type="GO" id="GO:0006508">
    <property type="term" value="P:proteolysis"/>
    <property type="evidence" value="ECO:0007669"/>
    <property type="project" value="InterPro"/>
</dbReference>
<feature type="domain" description="Reverse transcriptase zinc-binding" evidence="2">
    <location>
        <begin position="686"/>
        <end position="770"/>
    </location>
</feature>
<dbReference type="AlphaFoldDB" id="M7ZF49"/>
<dbReference type="eggNOG" id="KOG1075">
    <property type="taxonomic scope" value="Eukaryota"/>
</dbReference>
<dbReference type="PANTHER" id="PTHR11802">
    <property type="entry name" value="SERINE PROTEASE FAMILY S10 SERINE CARBOXYPEPTIDASE"/>
    <property type="match status" value="1"/>
</dbReference>
<dbReference type="Pfam" id="PF13966">
    <property type="entry name" value="zf-RVT"/>
    <property type="match status" value="1"/>
</dbReference>
<evidence type="ECO:0000259" key="2">
    <source>
        <dbReference type="Pfam" id="PF13966"/>
    </source>
</evidence>
<dbReference type="GO" id="GO:0019748">
    <property type="term" value="P:secondary metabolic process"/>
    <property type="evidence" value="ECO:0007669"/>
    <property type="project" value="TreeGrafter"/>
</dbReference>
<dbReference type="GO" id="GO:0016747">
    <property type="term" value="F:acyltransferase activity, transferring groups other than amino-acyl groups"/>
    <property type="evidence" value="ECO:0007669"/>
    <property type="project" value="TreeGrafter"/>
</dbReference>
<dbReference type="EMBL" id="KD130085">
    <property type="protein sequence ID" value="EMS58697.1"/>
    <property type="molecule type" value="Genomic_DNA"/>
</dbReference>
<keyword evidence="3" id="KW-0645">Protease</keyword>
<proteinExistence type="inferred from homology"/>
<dbReference type="STRING" id="4572.M7ZF49"/>
<sequence length="817" mass="92708">MQLELLMVPHLLLGLLLLPLSPSASASASAAVTHLPGFHGPLPFYLETGYVDVEEKTGTELFYYFVESERSPGTDPVLLWLTGGPRCSGFSGFAFEVGPVNFVLAPYDGHLPQLVYNPHSWSKMASIIFLDSPVGSGFSYARDLKGYDVGDMSSSLQVVTFLNKWFDEHPRYRSNAFYIGGSSYAGKIIPLIAQYISEGIEQRKQPVINLKARLFSWQPYYRLQAAIENCKGDYINPLNNICAGILNTIEKLLSEVDHDHILDDKCVRTAPNPVNAAAERNRFLSEEHIQQNVPSPHPTINCFSYRYYLANIWANENVTRDALRIKQGTIGEWVRCITGLPYTGDLPSSIPYHLNLSTRGYRVLVFSGDHDPGVPFLGTYEWIRSLNFSIVDDWRAWHVDGQSGGFTVAYANNITFATVKVASKLTTYEGQNITTIGRTALVKSVLTSQVIYFITPLIIPPSILFKVNQLERAFLWSGSDKTTGAKCKVNWETVCRPLEYGGLGVLNMEKFARALRLRWPWYEWKEPTKLWVGMGNPCNEEDLNFFYASTTITVGNDHARKRSKNGDEEVVHDVIQITEDLAPNGRHLRVQHTYGAKTPFWESPWLLGHKPKNIAPLIFEVSSRKKWKVREAIKHNTWMLKIKPPTVISVEFITQFFTLWMLLDEMHLDALAEDDILWKHMTSGHYSAASAYKAQFIGMVFSPMDQMVWKVWGPPKVKFFAWLALQDRIWTADRLAKRGWPNCGLCPLCKRVQESGSHLFFKCRYTLRLWALVTEKFHIFELDTSSWRLLDSSTLGRQALVTPARQTAKPKPPSPCL</sequence>
<protein>
    <submittedName>
        <fullName evidence="3">Serine carboxypeptidase-like 18</fullName>
    </submittedName>
</protein>
<dbReference type="Gene3D" id="3.40.50.1820">
    <property type="entry name" value="alpha/beta hydrolase"/>
    <property type="match status" value="1"/>
</dbReference>
<evidence type="ECO:0000313" key="3">
    <source>
        <dbReference type="EMBL" id="EMS58697.1"/>
    </source>
</evidence>
<dbReference type="InterPro" id="IPR001563">
    <property type="entry name" value="Peptidase_S10"/>
</dbReference>
<keyword evidence="3" id="KW-0121">Carboxypeptidase</keyword>
<dbReference type="Gene3D" id="3.40.50.12670">
    <property type="match status" value="1"/>
</dbReference>
<name>M7ZF49_TRIUA</name>
<dbReference type="InterPro" id="IPR026960">
    <property type="entry name" value="RVT-Znf"/>
</dbReference>